<evidence type="ECO:0000313" key="3">
    <source>
        <dbReference type="EMBL" id="NLW35906.1"/>
    </source>
</evidence>
<dbReference type="InterPro" id="IPR000587">
    <property type="entry name" value="Creatinase_N"/>
</dbReference>
<reference evidence="3" key="1">
    <citation type="journal article" date="2020" name="Biotechnol. Biofuels">
        <title>New insights from the biogas microbiome by comprehensive genome-resolved metagenomics of nearly 1600 species originating from multiple anaerobic digesters.</title>
        <authorList>
            <person name="Campanaro S."/>
            <person name="Treu L."/>
            <person name="Rodriguez-R L.M."/>
            <person name="Kovalovszki A."/>
            <person name="Ziels R.M."/>
            <person name="Maus I."/>
            <person name="Zhu X."/>
            <person name="Kougias P.G."/>
            <person name="Basile A."/>
            <person name="Luo G."/>
            <person name="Schluter A."/>
            <person name="Konstantinidis K.T."/>
            <person name="Angelidaki I."/>
        </authorList>
    </citation>
    <scope>NUCLEOTIDE SEQUENCE</scope>
    <source>
        <strain evidence="3">AS06rmzACSIP_7</strain>
    </source>
</reference>
<dbReference type="SUPFAM" id="SSF55920">
    <property type="entry name" value="Creatinase/aminopeptidase"/>
    <property type="match status" value="1"/>
</dbReference>
<sequence length="400" mass="44500">MLTNLSGCDFTSKEELDGRIGKLRQKMEENGISFAVILQNVDMFYFAGTVQKGILVIPVDKEPILFVERSVERAVIETPLDITPIKRDKDVKGVLMDRGILRGKGGMELDVVPVTVFERWKALLGFESFVDLWPLIRDLRMVKSPFELIQVKKSGEVCAHVFEKARDTISVGMREIDISAILEAEGRKFGHQGFLRMRGLNQEMMNIYITHGRSGTIPSSGDVPIAGTGVTHAIAQGPSLNRVEKGIPVLIDYGGGYNGYISDETRVFVAGKLQERFIRAYEVAREIVEDATVYGKEGIDGTELYNRAEGMAKKARLEDYFMGYGAGKVGFIGHGIGLEINELPVITPRHHIILEEGMVFAFEPKFIFPGEGAVGIEVDFVVRKNELERVTPTPIDIVYV</sequence>
<dbReference type="CDD" id="cd01066">
    <property type="entry name" value="APP_MetAP"/>
    <property type="match status" value="1"/>
</dbReference>
<name>A0A971M683_9BACT</name>
<gene>
    <name evidence="3" type="ORF">GXY80_10565</name>
</gene>
<evidence type="ECO:0000313" key="4">
    <source>
        <dbReference type="Proteomes" id="UP000777265"/>
    </source>
</evidence>
<keyword evidence="3" id="KW-0031">Aminopeptidase</keyword>
<accession>A0A971M683</accession>
<dbReference type="PANTHER" id="PTHR46112">
    <property type="entry name" value="AMINOPEPTIDASE"/>
    <property type="match status" value="1"/>
</dbReference>
<proteinExistence type="predicted"/>
<keyword evidence="3" id="KW-0645">Protease</keyword>
<dbReference type="PANTHER" id="PTHR46112:SF2">
    <property type="entry name" value="XAA-PRO AMINOPEPTIDASE P-RELATED"/>
    <property type="match status" value="1"/>
</dbReference>
<dbReference type="Proteomes" id="UP000777265">
    <property type="component" value="Unassembled WGS sequence"/>
</dbReference>
<dbReference type="Pfam" id="PF00557">
    <property type="entry name" value="Peptidase_M24"/>
    <property type="match status" value="1"/>
</dbReference>
<dbReference type="EMBL" id="JAAYEE010000182">
    <property type="protein sequence ID" value="NLW35906.1"/>
    <property type="molecule type" value="Genomic_DNA"/>
</dbReference>
<reference evidence="3" key="2">
    <citation type="submission" date="2020-01" db="EMBL/GenBank/DDBJ databases">
        <authorList>
            <person name="Campanaro S."/>
        </authorList>
    </citation>
    <scope>NUCLEOTIDE SEQUENCE</scope>
    <source>
        <strain evidence="3">AS06rmzACSIP_7</strain>
    </source>
</reference>
<organism evidence="3 4">
    <name type="scientific">Syntrophorhabdus aromaticivorans</name>
    <dbReference type="NCBI Taxonomy" id="328301"/>
    <lineage>
        <taxon>Bacteria</taxon>
        <taxon>Pseudomonadati</taxon>
        <taxon>Thermodesulfobacteriota</taxon>
        <taxon>Syntrophorhabdia</taxon>
        <taxon>Syntrophorhabdales</taxon>
        <taxon>Syntrophorhabdaceae</taxon>
        <taxon>Syntrophorhabdus</taxon>
    </lineage>
</organism>
<dbReference type="InterPro" id="IPR000994">
    <property type="entry name" value="Pept_M24"/>
</dbReference>
<keyword evidence="3" id="KW-0378">Hydrolase</keyword>
<feature type="domain" description="Peptidase M24" evidence="1">
    <location>
        <begin position="151"/>
        <end position="383"/>
    </location>
</feature>
<dbReference type="InterPro" id="IPR036005">
    <property type="entry name" value="Creatinase/aminopeptidase-like"/>
</dbReference>
<dbReference type="GO" id="GO:0004177">
    <property type="term" value="F:aminopeptidase activity"/>
    <property type="evidence" value="ECO:0007669"/>
    <property type="project" value="UniProtKB-KW"/>
</dbReference>
<dbReference type="Gene3D" id="3.40.350.10">
    <property type="entry name" value="Creatinase/prolidase N-terminal domain"/>
    <property type="match status" value="1"/>
</dbReference>
<comment type="caution">
    <text evidence="3">The sequence shown here is derived from an EMBL/GenBank/DDBJ whole genome shotgun (WGS) entry which is preliminary data.</text>
</comment>
<dbReference type="AlphaFoldDB" id="A0A971M683"/>
<dbReference type="SUPFAM" id="SSF53092">
    <property type="entry name" value="Creatinase/prolidase N-terminal domain"/>
    <property type="match status" value="1"/>
</dbReference>
<evidence type="ECO:0000259" key="2">
    <source>
        <dbReference type="Pfam" id="PF01321"/>
    </source>
</evidence>
<dbReference type="InterPro" id="IPR050659">
    <property type="entry name" value="Peptidase_M24B"/>
</dbReference>
<feature type="domain" description="Creatinase N-terminal" evidence="2">
    <location>
        <begin position="19"/>
        <end position="142"/>
    </location>
</feature>
<dbReference type="Gene3D" id="3.90.230.10">
    <property type="entry name" value="Creatinase/methionine aminopeptidase superfamily"/>
    <property type="match status" value="1"/>
</dbReference>
<evidence type="ECO:0000259" key="1">
    <source>
        <dbReference type="Pfam" id="PF00557"/>
    </source>
</evidence>
<protein>
    <submittedName>
        <fullName evidence="3">Aminopeptidase P family protein</fullName>
    </submittedName>
</protein>
<dbReference type="InterPro" id="IPR029149">
    <property type="entry name" value="Creatin/AminoP/Spt16_N"/>
</dbReference>
<dbReference type="Pfam" id="PF01321">
    <property type="entry name" value="Creatinase_N"/>
    <property type="match status" value="1"/>
</dbReference>